<accession>A0A1H6K328</accession>
<organism evidence="1 2">
    <name type="scientific">Bathymodiolus azoricus thioautotrophic gill symbiont</name>
    <dbReference type="NCBI Taxonomy" id="235205"/>
    <lineage>
        <taxon>Bacteria</taxon>
        <taxon>Pseudomonadati</taxon>
        <taxon>Pseudomonadota</taxon>
        <taxon>Gammaproteobacteria</taxon>
        <taxon>sulfur-oxidizing symbionts</taxon>
    </lineage>
</organism>
<proteinExistence type="predicted"/>
<gene>
    <name evidence="1" type="ORF">BAZSYMA_ACONTIG16246_2</name>
</gene>
<dbReference type="EMBL" id="CDSC02000109">
    <property type="protein sequence ID" value="SEH69500.1"/>
    <property type="molecule type" value="Genomic_DNA"/>
</dbReference>
<dbReference type="AlphaFoldDB" id="A0A1H6K328"/>
<sequence length="364" mass="39985">MNDDKGIVSDPIANDEVTLRPVYTIPNNSILSGKLITGLIGRIPLDGQLTDPFRFSIKIIKKSFYANRHVNNVLQDVIASGTASGDLRLSCVRASIDSITFIFEDGTISDHKISDIGFITNEYGLPCIEGELITDAAQYLMTTSLLSGLSSAAKAVSEAQKTLTSNNNGSSSSSLTGSPSKLSAYSALSGGVDDAKDWFNQRTKSSFDVIFVPSGKSVKILTQEQINIDYDPNGRKLDHQLATGEWNVMKYLTKLLLLLSIIFLLNACESSLKMEKQGEKMEKFFQSNNNTSLPVLTKQKQGLNAGFVRTQSSELENNFPVLPNPVLNMFVYPHLTKFGNPIPGYTTNFKLYELDRYALPNEAL</sequence>
<dbReference type="CDD" id="cd16430">
    <property type="entry name" value="TraB"/>
    <property type="match status" value="1"/>
</dbReference>
<dbReference type="OrthoDB" id="7061550at2"/>
<evidence type="ECO:0000313" key="2">
    <source>
        <dbReference type="Proteomes" id="UP000198988"/>
    </source>
</evidence>
<reference evidence="2" key="1">
    <citation type="submission" date="2016-06" db="EMBL/GenBank/DDBJ databases">
        <authorList>
            <person name="Petersen J."/>
            <person name="Sayavedra L."/>
        </authorList>
    </citation>
    <scope>NUCLEOTIDE SEQUENCE [LARGE SCALE GENOMIC DNA]</scope>
    <source>
        <strain evidence="2">BazSymA</strain>
    </source>
</reference>
<evidence type="ECO:0000313" key="1">
    <source>
        <dbReference type="EMBL" id="SEH69500.1"/>
    </source>
</evidence>
<protein>
    <submittedName>
        <fullName evidence="1">Integrating conjugative element protein</fullName>
    </submittedName>
</protein>
<name>A0A1H6K328_9GAMM</name>
<dbReference type="Proteomes" id="UP000198988">
    <property type="component" value="Unassembled WGS sequence"/>
</dbReference>